<accession>A0A5R8NMP1</accession>
<evidence type="ECO:0000313" key="1">
    <source>
        <dbReference type="EMBL" id="TLF76794.1"/>
    </source>
</evidence>
<dbReference type="Gene3D" id="1.10.150.900">
    <property type="match status" value="1"/>
</dbReference>
<sequence length="67" mass="7695">MTYASETTSTRYIRPHLAQISDYVYRFYPVELDAEARGRIHSTDEQLTVEALAGGIRFYEAVLRGTH</sequence>
<dbReference type="EMBL" id="VBUT01000006">
    <property type="protein sequence ID" value="TLF76794.1"/>
    <property type="molecule type" value="Genomic_DNA"/>
</dbReference>
<organism evidence="1 2">
    <name type="scientific">Nocardia cyriacigeorgica</name>
    <dbReference type="NCBI Taxonomy" id="135487"/>
    <lineage>
        <taxon>Bacteria</taxon>
        <taxon>Bacillati</taxon>
        <taxon>Actinomycetota</taxon>
        <taxon>Actinomycetes</taxon>
        <taxon>Mycobacteriales</taxon>
        <taxon>Nocardiaceae</taxon>
        <taxon>Nocardia</taxon>
    </lineage>
</organism>
<dbReference type="AlphaFoldDB" id="A0A5R8NMP1"/>
<reference evidence="1 2" key="1">
    <citation type="submission" date="2019-05" db="EMBL/GenBank/DDBJ databases">
        <title>Genomes sequences of two Nocardia cyriacigeorgica environmental isolates, type strains Nocardia asteroides ATCC 19247 and Nocardia cyriacigeorgica DSM 44484.</title>
        <authorList>
            <person name="Vautrin F."/>
            <person name="Bergeron E."/>
            <person name="Dubost A."/>
            <person name="Abrouk D."/>
            <person name="Rodriguez Nava V."/>
            <person name="Pujic P."/>
        </authorList>
    </citation>
    <scope>NUCLEOTIDE SEQUENCE [LARGE SCALE GENOMIC DNA]</scope>
    <source>
        <strain evidence="1 2">EML 446</strain>
    </source>
</reference>
<proteinExistence type="predicted"/>
<comment type="caution">
    <text evidence="1">The sequence shown here is derived from an EMBL/GenBank/DDBJ whole genome shotgun (WGS) entry which is preliminary data.</text>
</comment>
<dbReference type="Proteomes" id="UP000306378">
    <property type="component" value="Unassembled WGS sequence"/>
</dbReference>
<protein>
    <submittedName>
        <fullName evidence="1">Uncharacterized protein</fullName>
    </submittedName>
</protein>
<name>A0A5R8NMP1_9NOCA</name>
<gene>
    <name evidence="1" type="ORF">FEK34_18090</name>
</gene>
<evidence type="ECO:0000313" key="2">
    <source>
        <dbReference type="Proteomes" id="UP000306378"/>
    </source>
</evidence>
<dbReference type="RefSeq" id="WP_138448978.1">
    <property type="nucleotide sequence ID" value="NZ_VBUT01000006.1"/>
</dbReference>